<sequence length="678" mass="69940">DGADGSTLGSAGSANANGEVDIEELTSGTNTYTWKGSTSTSVTVAKNWCGIVPGSSNDILIIPGTTFTPAISSTGSYHNLTINAGATLSVTGIVQLNGDLTNNGTLTATTGTLVLNGTSAQTINANNITVKNLTFNNSAGATLSSALNITGIVTPTNGILNAAGYLTLKSANTGTASVAAGGSTNYIAGNVTIERFVPAHSTRSYTLVSSPVGSPTIYTAWQEDGVTTNTGYGTLITGAAAGNGFDAASAAGIASVYNYNDNNATGNKWTGLTNTNATSLNAGVGYLLFVRGDRGTQPNTPAGSSATILRATGALKHGNVNFLTSGGTAGTPALLSSANQYNLIANPYACAIDWTLVTQGNLTGAFTVYDPNLATFVTSDGTTKSPNVGQQQAQYIQNGQAFFIQNDGTGNTPFLVIAESNKNTTTGTGASVTVFGSSNKAQLNINLYKQDSVFADGAVAVFGEGYNRNLGQEDIAKFSNFNEMVSFHTGDKNLSIDKRPMPSGTDTLWVNLQQMKTGTTYKAVIDATGFNSSNINSAVLIDQLTGTSQVLDLSTTNKYTFTYNASVDSNRLMIVLNSAPTAVVTPPPAVDSIAASMELAISPNPVKDQLQVSFHTTNTQHKQIRLINAAGQPVQTVDAGTVESGKVMISTASYTAGLYTVELISGSTHITTAKLVKQ</sequence>
<name>A0ACC0TVP7_9AGAM</name>
<reference evidence="1" key="1">
    <citation type="submission" date="2021-03" db="EMBL/GenBank/DDBJ databases">
        <title>Evolutionary priming and transition to the ectomycorrhizal habit in an iconic lineage of mushroom-forming fungi: is preadaptation a requirement?</title>
        <authorList>
            <consortium name="DOE Joint Genome Institute"/>
            <person name="Looney B.P."/>
            <person name="Miyauchi S."/>
            <person name="Morin E."/>
            <person name="Drula E."/>
            <person name="Courty P.E."/>
            <person name="Chicoki N."/>
            <person name="Fauchery L."/>
            <person name="Kohler A."/>
            <person name="Kuo A."/>
            <person name="LaButti K."/>
            <person name="Pangilinan J."/>
            <person name="Lipzen A."/>
            <person name="Riley R."/>
            <person name="Andreopoulos W."/>
            <person name="He G."/>
            <person name="Johnson J."/>
            <person name="Barry K.W."/>
            <person name="Grigoriev I.V."/>
            <person name="Nagy L."/>
            <person name="Hibbett D."/>
            <person name="Henrissat B."/>
            <person name="Matheny P.B."/>
            <person name="Labbe J."/>
            <person name="Martin A.F."/>
        </authorList>
    </citation>
    <scope>NUCLEOTIDE SEQUENCE</scope>
    <source>
        <strain evidence="1">BPL698</strain>
    </source>
</reference>
<feature type="non-terminal residue" evidence="1">
    <location>
        <position position="1"/>
    </location>
</feature>
<dbReference type="Proteomes" id="UP001207468">
    <property type="component" value="Unassembled WGS sequence"/>
</dbReference>
<evidence type="ECO:0000313" key="1">
    <source>
        <dbReference type="EMBL" id="KAI9450895.1"/>
    </source>
</evidence>
<dbReference type="EMBL" id="JAGFNK010000402">
    <property type="protein sequence ID" value="KAI9450895.1"/>
    <property type="molecule type" value="Genomic_DNA"/>
</dbReference>
<proteinExistence type="predicted"/>
<accession>A0ACC0TVP7</accession>
<protein>
    <submittedName>
        <fullName evidence="1">Uncharacterized protein</fullName>
    </submittedName>
</protein>
<comment type="caution">
    <text evidence="1">The sequence shown here is derived from an EMBL/GenBank/DDBJ whole genome shotgun (WGS) entry which is preliminary data.</text>
</comment>
<gene>
    <name evidence="1" type="ORF">F5148DRAFT_1290460</name>
</gene>
<keyword evidence="2" id="KW-1185">Reference proteome</keyword>
<evidence type="ECO:0000313" key="2">
    <source>
        <dbReference type="Proteomes" id="UP001207468"/>
    </source>
</evidence>
<organism evidence="1 2">
    <name type="scientific">Russula earlei</name>
    <dbReference type="NCBI Taxonomy" id="71964"/>
    <lineage>
        <taxon>Eukaryota</taxon>
        <taxon>Fungi</taxon>
        <taxon>Dikarya</taxon>
        <taxon>Basidiomycota</taxon>
        <taxon>Agaricomycotina</taxon>
        <taxon>Agaricomycetes</taxon>
        <taxon>Russulales</taxon>
        <taxon>Russulaceae</taxon>
        <taxon>Russula</taxon>
    </lineage>
</organism>